<dbReference type="InterPro" id="IPR007492">
    <property type="entry name" value="LytTR_DNA-bd_dom"/>
</dbReference>
<accession>A0ABR6TMV7</accession>
<dbReference type="SMART" id="SM00448">
    <property type="entry name" value="REC"/>
    <property type="match status" value="1"/>
</dbReference>
<proteinExistence type="predicted"/>
<feature type="domain" description="Response regulatory" evidence="4">
    <location>
        <begin position="3"/>
        <end position="121"/>
    </location>
</feature>
<protein>
    <recommendedName>
        <fullName evidence="1">Stage 0 sporulation protein A homolog</fullName>
    </recommendedName>
</protein>
<organism evidence="5 6">
    <name type="scientific">Peptostreptococcus canis</name>
    <dbReference type="NCBI Taxonomy" id="1159213"/>
    <lineage>
        <taxon>Bacteria</taxon>
        <taxon>Bacillati</taxon>
        <taxon>Bacillota</taxon>
        <taxon>Clostridia</taxon>
        <taxon>Peptostreptococcales</taxon>
        <taxon>Peptostreptococcaceae</taxon>
        <taxon>Peptostreptococcus</taxon>
    </lineage>
</organism>
<dbReference type="Pfam" id="PF04397">
    <property type="entry name" value="LytTR"/>
    <property type="match status" value="1"/>
</dbReference>
<dbReference type="Gene3D" id="2.40.50.1020">
    <property type="entry name" value="LytTr DNA-binding domain"/>
    <property type="match status" value="1"/>
</dbReference>
<dbReference type="RefSeq" id="WP_185624767.1">
    <property type="nucleotide sequence ID" value="NZ_JABGBW010000012.1"/>
</dbReference>
<dbReference type="PANTHER" id="PTHR37299:SF1">
    <property type="entry name" value="STAGE 0 SPORULATION PROTEIN A HOMOLOG"/>
    <property type="match status" value="1"/>
</dbReference>
<dbReference type="EMBL" id="JABGBW010000012">
    <property type="protein sequence ID" value="MBC2576747.1"/>
    <property type="molecule type" value="Genomic_DNA"/>
</dbReference>
<evidence type="ECO:0000313" key="5">
    <source>
        <dbReference type="EMBL" id="MBC2576747.1"/>
    </source>
</evidence>
<dbReference type="Proteomes" id="UP000713904">
    <property type="component" value="Unassembled WGS sequence"/>
</dbReference>
<name>A0ABR6TMV7_9FIRM</name>
<keyword evidence="3" id="KW-0597">Phosphoprotein</keyword>
<comment type="function">
    <text evidence="2">May play the central regulatory role in sporulation. It may be an element of the effector pathway responsible for the activation of sporulation genes in response to nutritional stress. Spo0A may act in concert with spo0H (a sigma factor) to control the expression of some genes that are critical to the sporulation process.</text>
</comment>
<keyword evidence="6" id="KW-1185">Reference proteome</keyword>
<evidence type="ECO:0000259" key="4">
    <source>
        <dbReference type="PROSITE" id="PS50110"/>
    </source>
</evidence>
<comment type="caution">
    <text evidence="5">The sequence shown here is derived from an EMBL/GenBank/DDBJ whole genome shotgun (WGS) entry which is preliminary data.</text>
</comment>
<gene>
    <name evidence="5" type="ORF">HLB29_08700</name>
</gene>
<dbReference type="SUPFAM" id="SSF52172">
    <property type="entry name" value="CheY-like"/>
    <property type="match status" value="1"/>
</dbReference>
<dbReference type="InterPro" id="IPR046947">
    <property type="entry name" value="LytR-like"/>
</dbReference>
<dbReference type="InterPro" id="IPR011006">
    <property type="entry name" value="CheY-like_superfamily"/>
</dbReference>
<dbReference type="InterPro" id="IPR001789">
    <property type="entry name" value="Sig_transdc_resp-reg_receiver"/>
</dbReference>
<reference evidence="5 6" key="1">
    <citation type="submission" date="2020-05" db="EMBL/GenBank/DDBJ databases">
        <title>Draft genome of xy-202 and genomic insight in genome of the genus Peptostreptococcus.</title>
        <authorList>
            <person name="Zhang Z."/>
        </authorList>
    </citation>
    <scope>NUCLEOTIDE SEQUENCE [LARGE SCALE GENOMIC DNA]</scope>
    <source>
        <strain evidence="5 6">DSM 27025</strain>
    </source>
</reference>
<evidence type="ECO:0000256" key="1">
    <source>
        <dbReference type="ARBA" id="ARBA00018672"/>
    </source>
</evidence>
<sequence>MINIAICEDDIVFRKLIYNEMNRFLNAIGIDGQIKSYSNGQDLLQQKNIYNFDIYLFDIEIGEDDGIDMAKQIRINDNNAIFIFITNKNERVYEVFNLDTFGFVRKSNLKKELPVLMSRLKEKLSGYINKYQIKCENGNRYITLNEIYYIERVSGNIYIHTKEENITTRYRYMTELPFEIINDVMKEVYRGIVVNFNHISHINNNDIIMTNGEKVPISRRKKTKIKDDYREFMFR</sequence>
<evidence type="ECO:0000256" key="2">
    <source>
        <dbReference type="ARBA" id="ARBA00024867"/>
    </source>
</evidence>
<dbReference type="Gene3D" id="3.40.50.2300">
    <property type="match status" value="1"/>
</dbReference>
<dbReference type="PANTHER" id="PTHR37299">
    <property type="entry name" value="TRANSCRIPTIONAL REGULATOR-RELATED"/>
    <property type="match status" value="1"/>
</dbReference>
<dbReference type="SMART" id="SM00850">
    <property type="entry name" value="LytTR"/>
    <property type="match status" value="1"/>
</dbReference>
<dbReference type="PROSITE" id="PS50110">
    <property type="entry name" value="RESPONSE_REGULATORY"/>
    <property type="match status" value="1"/>
</dbReference>
<feature type="modified residue" description="4-aspartylphosphate" evidence="3">
    <location>
        <position position="58"/>
    </location>
</feature>
<evidence type="ECO:0000313" key="6">
    <source>
        <dbReference type="Proteomes" id="UP000713904"/>
    </source>
</evidence>
<evidence type="ECO:0000256" key="3">
    <source>
        <dbReference type="PROSITE-ProRule" id="PRU00169"/>
    </source>
</evidence>
<dbReference type="Pfam" id="PF00072">
    <property type="entry name" value="Response_reg"/>
    <property type="match status" value="1"/>
</dbReference>